<dbReference type="SFLD" id="SFLDG01067">
    <property type="entry name" value="SPASM/twitch_domain_containing"/>
    <property type="match status" value="1"/>
</dbReference>
<feature type="binding site" evidence="6">
    <location>
        <position position="89"/>
    </location>
    <ligand>
        <name>[4Fe-4S] cluster</name>
        <dbReference type="ChEBI" id="CHEBI:49883"/>
        <note>4Fe-4S-S-AdoMet</note>
    </ligand>
</feature>
<comment type="caution">
    <text evidence="8">The sequence shown here is derived from an EMBL/GenBank/DDBJ whole genome shotgun (WGS) entry which is preliminary data.</text>
</comment>
<keyword evidence="5 6" id="KW-0411">Iron-sulfur</keyword>
<dbReference type="Proteomes" id="UP000886289">
    <property type="component" value="Unassembled WGS sequence"/>
</dbReference>
<dbReference type="GO" id="GO:0046872">
    <property type="term" value="F:metal ion binding"/>
    <property type="evidence" value="ECO:0007669"/>
    <property type="project" value="UniProtKB-KW"/>
</dbReference>
<dbReference type="InterPro" id="IPR013785">
    <property type="entry name" value="Aldolase_TIM"/>
</dbReference>
<keyword evidence="1" id="KW-0004">4Fe-4S</keyword>
<dbReference type="SFLD" id="SFLDS00029">
    <property type="entry name" value="Radical_SAM"/>
    <property type="match status" value="1"/>
</dbReference>
<dbReference type="SUPFAM" id="SSF102114">
    <property type="entry name" value="Radical SAM enzymes"/>
    <property type="match status" value="1"/>
</dbReference>
<name>A0A7C0U3P5_DESA2</name>
<keyword evidence="2 6" id="KW-0949">S-adenosyl-L-methionine</keyword>
<evidence type="ECO:0000256" key="6">
    <source>
        <dbReference type="PIRSR" id="PIRSR004869-50"/>
    </source>
</evidence>
<evidence type="ECO:0000256" key="1">
    <source>
        <dbReference type="ARBA" id="ARBA00022485"/>
    </source>
</evidence>
<dbReference type="NCBIfam" id="TIGR04337">
    <property type="entry name" value="AmmeMemoSam_rS"/>
    <property type="match status" value="1"/>
</dbReference>
<comment type="cofactor">
    <cofactor evidence="6">
        <name>[4Fe-4S] cluster</name>
        <dbReference type="ChEBI" id="CHEBI:49883"/>
    </cofactor>
    <text evidence="6">Binds 1 [4Fe-4S] cluster. The cluster is coordinated with 3 cysteines and an exchangeable S-adenosyl-L-methionine.</text>
</comment>
<dbReference type="GO" id="GO:0051539">
    <property type="term" value="F:4 iron, 4 sulfur cluster binding"/>
    <property type="evidence" value="ECO:0007669"/>
    <property type="project" value="UniProtKB-KW"/>
</dbReference>
<proteinExistence type="predicted"/>
<dbReference type="InterPro" id="IPR027596">
    <property type="entry name" value="AmmeMemoSam_rS"/>
</dbReference>
<accession>A0A7C0U3P5</accession>
<feature type="binding site" evidence="6">
    <location>
        <position position="96"/>
    </location>
    <ligand>
        <name>[4Fe-4S] cluster</name>
        <dbReference type="ChEBI" id="CHEBI:49883"/>
        <note>4Fe-4S-S-AdoMet</note>
    </ligand>
</feature>
<sequence length="341" mass="39070">MEILNYPNVRKAILQEKKGEKVRCLLCERKCLISEGKSGFCKTRKNINGVLYTLVYGDITALEARPIEIKPFFHFYPGSNALTFSTWSCNLTCPWCQNWHLSKTSPKIESAHFIPPEVMIKIAKDKKMDGLCISFQEPTLLFEYAIDVFKLAKKEGIYNTFVSNGYMTLDALKLLKEAGLDAINIDIKGDEEVYKHYLGGTKEEIIWRNAKAAKEMGIHVEMIHLIVTGLNDDLIKINRLIKKHLKYLGPEVPLHFTRYFPAYRYQLPPTSIEILEAAYNLAKKEGIFYPYIGNVTGHKGENTYCPNCGRLLIERLGWRVIKNNLKNKNCPFCGHLIDIVI</sequence>
<reference evidence="8" key="1">
    <citation type="journal article" date="2020" name="mSystems">
        <title>Genome- and Community-Level Interaction Insights into Carbon Utilization and Element Cycling Functions of Hydrothermarchaeota in Hydrothermal Sediment.</title>
        <authorList>
            <person name="Zhou Z."/>
            <person name="Liu Y."/>
            <person name="Xu W."/>
            <person name="Pan J."/>
            <person name="Luo Z.H."/>
            <person name="Li M."/>
        </authorList>
    </citation>
    <scope>NUCLEOTIDE SEQUENCE [LARGE SCALE GENOMIC DNA]</scope>
    <source>
        <strain evidence="8">HyVt-233</strain>
    </source>
</reference>
<dbReference type="InterPro" id="IPR058240">
    <property type="entry name" value="rSAM_sf"/>
</dbReference>
<dbReference type="GO" id="GO:0003824">
    <property type="term" value="F:catalytic activity"/>
    <property type="evidence" value="ECO:0007669"/>
    <property type="project" value="InterPro"/>
</dbReference>
<gene>
    <name evidence="8" type="primary">amrS</name>
    <name evidence="8" type="ORF">ENG63_09215</name>
</gene>
<dbReference type="AlphaFoldDB" id="A0A7C0U3P5"/>
<evidence type="ECO:0000259" key="7">
    <source>
        <dbReference type="PROSITE" id="PS51918"/>
    </source>
</evidence>
<dbReference type="PANTHER" id="PTHR30352:SF5">
    <property type="entry name" value="PYRUVATE FORMATE-LYASE 1-ACTIVATING ENZYME"/>
    <property type="match status" value="1"/>
</dbReference>
<dbReference type="SFLD" id="SFLDG01101">
    <property type="entry name" value="Uncharacterised_Radical_SAM_Su"/>
    <property type="match status" value="1"/>
</dbReference>
<dbReference type="Pfam" id="PF04055">
    <property type="entry name" value="Radical_SAM"/>
    <property type="match status" value="1"/>
</dbReference>
<evidence type="ECO:0000256" key="5">
    <source>
        <dbReference type="ARBA" id="ARBA00023014"/>
    </source>
</evidence>
<dbReference type="CDD" id="cd01335">
    <property type="entry name" value="Radical_SAM"/>
    <property type="match status" value="1"/>
</dbReference>
<evidence type="ECO:0000256" key="2">
    <source>
        <dbReference type="ARBA" id="ARBA00022691"/>
    </source>
</evidence>
<evidence type="ECO:0000256" key="3">
    <source>
        <dbReference type="ARBA" id="ARBA00022723"/>
    </source>
</evidence>
<dbReference type="Gene3D" id="3.20.20.70">
    <property type="entry name" value="Aldolase class I"/>
    <property type="match status" value="1"/>
</dbReference>
<dbReference type="InterPro" id="IPR016431">
    <property type="entry name" value="Pyrv-formate_lyase-activ_prd"/>
</dbReference>
<feature type="domain" description="Radical SAM core" evidence="7">
    <location>
        <begin position="74"/>
        <end position="292"/>
    </location>
</feature>
<feature type="binding site" evidence="6">
    <location>
        <position position="93"/>
    </location>
    <ligand>
        <name>[4Fe-4S] cluster</name>
        <dbReference type="ChEBI" id="CHEBI:49883"/>
        <note>4Fe-4S-S-AdoMet</note>
    </ligand>
</feature>
<dbReference type="InterPro" id="IPR007197">
    <property type="entry name" value="rSAM"/>
</dbReference>
<evidence type="ECO:0000256" key="4">
    <source>
        <dbReference type="ARBA" id="ARBA00023004"/>
    </source>
</evidence>
<dbReference type="InterPro" id="IPR034457">
    <property type="entry name" value="Organic_radical-activating"/>
</dbReference>
<protein>
    <submittedName>
        <fullName evidence="8">AmmeMemoRadiSam system radical SAM enzyme</fullName>
    </submittedName>
</protein>
<evidence type="ECO:0000313" key="8">
    <source>
        <dbReference type="EMBL" id="HDD45019.1"/>
    </source>
</evidence>
<organism evidence="8">
    <name type="scientific">Desulfofervidus auxilii</name>
    <dbReference type="NCBI Taxonomy" id="1621989"/>
    <lineage>
        <taxon>Bacteria</taxon>
        <taxon>Pseudomonadati</taxon>
        <taxon>Thermodesulfobacteriota</taxon>
        <taxon>Candidatus Desulfofervidia</taxon>
        <taxon>Candidatus Desulfofervidales</taxon>
        <taxon>Candidatus Desulfofervidaceae</taxon>
        <taxon>Candidatus Desulfofervidus</taxon>
    </lineage>
</organism>
<keyword evidence="3 6" id="KW-0479">Metal-binding</keyword>
<dbReference type="PANTHER" id="PTHR30352">
    <property type="entry name" value="PYRUVATE FORMATE-LYASE-ACTIVATING ENZYME"/>
    <property type="match status" value="1"/>
</dbReference>
<dbReference type="PROSITE" id="PS51918">
    <property type="entry name" value="RADICAL_SAM"/>
    <property type="match status" value="1"/>
</dbReference>
<dbReference type="EMBL" id="DRBS01000339">
    <property type="protein sequence ID" value="HDD45019.1"/>
    <property type="molecule type" value="Genomic_DNA"/>
</dbReference>
<keyword evidence="4 6" id="KW-0408">Iron</keyword>
<dbReference type="PIRSF" id="PIRSF004869">
    <property type="entry name" value="PflX_prd"/>
    <property type="match status" value="1"/>
</dbReference>